<dbReference type="InterPro" id="IPR009081">
    <property type="entry name" value="PP-bd_ACP"/>
</dbReference>
<feature type="region of interest" description="Disordered" evidence="4">
    <location>
        <begin position="714"/>
        <end position="733"/>
    </location>
</feature>
<reference evidence="6 7" key="1">
    <citation type="submission" date="2020-03" db="EMBL/GenBank/DDBJ databases">
        <title>Whole genome shotgun sequence of Phytohabitans suffuscus NBRC 105367.</title>
        <authorList>
            <person name="Komaki H."/>
            <person name="Tamura T."/>
        </authorList>
    </citation>
    <scope>NUCLEOTIDE SEQUENCE [LARGE SCALE GENOMIC DNA]</scope>
    <source>
        <strain evidence="6 7">NBRC 105367</strain>
    </source>
</reference>
<feature type="region of interest" description="Disordered" evidence="4">
    <location>
        <begin position="494"/>
        <end position="513"/>
    </location>
</feature>
<accession>A0A6F8YFT8</accession>
<dbReference type="PROSITE" id="PS00455">
    <property type="entry name" value="AMP_BINDING"/>
    <property type="match status" value="1"/>
</dbReference>
<dbReference type="Gene3D" id="3.30.300.30">
    <property type="match status" value="1"/>
</dbReference>
<keyword evidence="3" id="KW-0597">Phosphoprotein</keyword>
<dbReference type="Pfam" id="PF00550">
    <property type="entry name" value="PP-binding"/>
    <property type="match status" value="1"/>
</dbReference>
<reference evidence="6 7" key="2">
    <citation type="submission" date="2020-03" db="EMBL/GenBank/DDBJ databases">
        <authorList>
            <person name="Ichikawa N."/>
            <person name="Kimura A."/>
            <person name="Kitahashi Y."/>
            <person name="Uohara A."/>
        </authorList>
    </citation>
    <scope>NUCLEOTIDE SEQUENCE [LARGE SCALE GENOMIC DNA]</scope>
    <source>
        <strain evidence="6 7">NBRC 105367</strain>
    </source>
</reference>
<dbReference type="SMART" id="SM00823">
    <property type="entry name" value="PKS_PP"/>
    <property type="match status" value="1"/>
</dbReference>
<dbReference type="Pfam" id="PF00975">
    <property type="entry name" value="Thioesterase"/>
    <property type="match status" value="1"/>
</dbReference>
<dbReference type="PANTHER" id="PTHR45527:SF1">
    <property type="entry name" value="FATTY ACID SYNTHASE"/>
    <property type="match status" value="1"/>
</dbReference>
<dbReference type="InterPro" id="IPR036736">
    <property type="entry name" value="ACP-like_sf"/>
</dbReference>
<dbReference type="SUPFAM" id="SSF53474">
    <property type="entry name" value="alpha/beta-Hydrolases"/>
    <property type="match status" value="1"/>
</dbReference>
<evidence type="ECO:0000256" key="3">
    <source>
        <dbReference type="ARBA" id="ARBA00022553"/>
    </source>
</evidence>
<evidence type="ECO:0000259" key="5">
    <source>
        <dbReference type="PROSITE" id="PS50075"/>
    </source>
</evidence>
<comment type="cofactor">
    <cofactor evidence="1">
        <name>pantetheine 4'-phosphate</name>
        <dbReference type="ChEBI" id="CHEBI:47942"/>
    </cofactor>
</comment>
<dbReference type="KEGG" id="psuu:Psuf_021240"/>
<dbReference type="Gene3D" id="3.40.50.1820">
    <property type="entry name" value="alpha/beta hydrolase"/>
    <property type="match status" value="1"/>
</dbReference>
<dbReference type="InterPro" id="IPR045851">
    <property type="entry name" value="AMP-bd_C_sf"/>
</dbReference>
<dbReference type="InterPro" id="IPR042099">
    <property type="entry name" value="ANL_N_sf"/>
</dbReference>
<protein>
    <recommendedName>
        <fullName evidence="5">Carrier domain-containing protein</fullName>
    </recommendedName>
</protein>
<dbReference type="EMBL" id="AP022871">
    <property type="protein sequence ID" value="BCB84811.1"/>
    <property type="molecule type" value="Genomic_DNA"/>
</dbReference>
<feature type="compositionally biased region" description="Pro residues" evidence="4">
    <location>
        <begin position="724"/>
        <end position="733"/>
    </location>
</feature>
<dbReference type="InterPro" id="IPR001031">
    <property type="entry name" value="Thioesterase"/>
</dbReference>
<dbReference type="Proteomes" id="UP000503011">
    <property type="component" value="Chromosome"/>
</dbReference>
<sequence length="851" mass="88866">MGADLRLTDPATGSGVKALDVPGEWTSIGHRLRYLARVAPDALALASPGAAYTYAELLGTAEGWASALHAVPAGTPIALDVEPTADCATAVVAVVLSGRAAVLLDPMLPDSRAERILAASGAHRLKTAALAALPAAGAPLPAGGLDDPAVLLFTSGSTGRPKGVVHSHRSWLGQAYAYRVAMDLDTADRHALVLPLSFGGGLDVLFTALLTGASAHVYDPRMLGLAGLPGWLREQRVSAVYATPALLRSILDAPGAADLLAGLRHFTTCGEAIHASLVERLRERMGPDSTYVGWSGASEIGTLAYLALPASAPVPPGILPVGRPAPLRDIEVVGEDGHPLPPGATGEVAVTSRYLSSGYHADPEATARRFRRNADGTTTYRGGDLGRWDGDGLLHLAGRADAAVKIGGYLVEPAEVEAALLDCPDVRDAVVTAVPATDETGATRAGLVAHVVPVTNERATTPASVRRALRERLPSWMVPARIVLLTELPRNERGKVDRPALPPVPDRRPVPPGTPTEKLLAEIWRGVLGLAEVPANADFWALGADSLAVERMMVATRRATGTTVGSADLTAAPTVAELARLVDRGATRRGDLPPTAVTLRACGNPAPAVAAYAGGGAAALSLLPLATALRADVPVIGFQASGFEARGRLDWSLAGVVRRHLRTLRRVAPHGPYVLVGHSFGGMLALETAAALTAAGADVPLVVLLDTILPGDVTGPARRESGTPAPPAPAPPPLRQRLLMHARLAGAGIRRYPAEVREAVFWEQSLRMVNRHRLTTWNGRTLLFTAEDNPDQPAWWDRVLTGPHEVISIAGGHSSILRPPFLQPIVDRLSAELSTLHGPGIGPESIARGVA</sequence>
<feature type="compositionally biased region" description="Pro residues" evidence="4">
    <location>
        <begin position="500"/>
        <end position="513"/>
    </location>
</feature>
<name>A0A6F8YFT8_9ACTN</name>
<dbReference type="GO" id="GO:0031177">
    <property type="term" value="F:phosphopantetheine binding"/>
    <property type="evidence" value="ECO:0007669"/>
    <property type="project" value="InterPro"/>
</dbReference>
<dbReference type="Gene3D" id="1.10.1200.10">
    <property type="entry name" value="ACP-like"/>
    <property type="match status" value="1"/>
</dbReference>
<dbReference type="GO" id="GO:0043041">
    <property type="term" value="P:amino acid activation for nonribosomal peptide biosynthetic process"/>
    <property type="evidence" value="ECO:0007669"/>
    <property type="project" value="TreeGrafter"/>
</dbReference>
<dbReference type="InterPro" id="IPR020845">
    <property type="entry name" value="AMP-binding_CS"/>
</dbReference>
<dbReference type="Gene3D" id="3.40.50.12780">
    <property type="entry name" value="N-terminal domain of ligase-like"/>
    <property type="match status" value="1"/>
</dbReference>
<dbReference type="InterPro" id="IPR000873">
    <property type="entry name" value="AMP-dep_synth/lig_dom"/>
</dbReference>
<dbReference type="SUPFAM" id="SSF47336">
    <property type="entry name" value="ACP-like"/>
    <property type="match status" value="1"/>
</dbReference>
<evidence type="ECO:0000256" key="2">
    <source>
        <dbReference type="ARBA" id="ARBA00022450"/>
    </source>
</evidence>
<evidence type="ECO:0000256" key="4">
    <source>
        <dbReference type="SAM" id="MobiDB-lite"/>
    </source>
</evidence>
<feature type="domain" description="Carrier" evidence="5">
    <location>
        <begin position="511"/>
        <end position="586"/>
    </location>
</feature>
<keyword evidence="2" id="KW-0596">Phosphopantetheine</keyword>
<evidence type="ECO:0000256" key="1">
    <source>
        <dbReference type="ARBA" id="ARBA00001957"/>
    </source>
</evidence>
<keyword evidence="7" id="KW-1185">Reference proteome</keyword>
<dbReference type="AlphaFoldDB" id="A0A6F8YFT8"/>
<dbReference type="PANTHER" id="PTHR45527">
    <property type="entry name" value="NONRIBOSOMAL PEPTIDE SYNTHETASE"/>
    <property type="match status" value="1"/>
</dbReference>
<dbReference type="InterPro" id="IPR025110">
    <property type="entry name" value="AMP-bd_C"/>
</dbReference>
<organism evidence="6 7">
    <name type="scientific">Phytohabitans suffuscus</name>
    <dbReference type="NCBI Taxonomy" id="624315"/>
    <lineage>
        <taxon>Bacteria</taxon>
        <taxon>Bacillati</taxon>
        <taxon>Actinomycetota</taxon>
        <taxon>Actinomycetes</taxon>
        <taxon>Micromonosporales</taxon>
        <taxon>Micromonosporaceae</taxon>
    </lineage>
</organism>
<dbReference type="SMART" id="SM00824">
    <property type="entry name" value="PKS_TE"/>
    <property type="match status" value="1"/>
</dbReference>
<dbReference type="GO" id="GO:0044550">
    <property type="term" value="P:secondary metabolite biosynthetic process"/>
    <property type="evidence" value="ECO:0007669"/>
    <property type="project" value="TreeGrafter"/>
</dbReference>
<dbReference type="PROSITE" id="PS50075">
    <property type="entry name" value="CARRIER"/>
    <property type="match status" value="1"/>
</dbReference>
<evidence type="ECO:0000313" key="6">
    <source>
        <dbReference type="EMBL" id="BCB84811.1"/>
    </source>
</evidence>
<dbReference type="Pfam" id="PF00501">
    <property type="entry name" value="AMP-binding"/>
    <property type="match status" value="2"/>
</dbReference>
<dbReference type="GO" id="GO:0005737">
    <property type="term" value="C:cytoplasm"/>
    <property type="evidence" value="ECO:0007669"/>
    <property type="project" value="TreeGrafter"/>
</dbReference>
<dbReference type="InterPro" id="IPR020806">
    <property type="entry name" value="PKS_PP-bd"/>
</dbReference>
<dbReference type="InterPro" id="IPR020802">
    <property type="entry name" value="TesA-like"/>
</dbReference>
<dbReference type="SUPFAM" id="SSF56801">
    <property type="entry name" value="Acetyl-CoA synthetase-like"/>
    <property type="match status" value="1"/>
</dbReference>
<dbReference type="InterPro" id="IPR029058">
    <property type="entry name" value="AB_hydrolase_fold"/>
</dbReference>
<proteinExistence type="predicted"/>
<gene>
    <name evidence="6" type="ORF">Psuf_021240</name>
</gene>
<evidence type="ECO:0000313" key="7">
    <source>
        <dbReference type="Proteomes" id="UP000503011"/>
    </source>
</evidence>
<dbReference type="Pfam" id="PF13193">
    <property type="entry name" value="AMP-binding_C"/>
    <property type="match status" value="1"/>
</dbReference>